<dbReference type="EMBL" id="CARXXK010000001">
    <property type="protein sequence ID" value="CAI6344162.1"/>
    <property type="molecule type" value="Genomic_DNA"/>
</dbReference>
<evidence type="ECO:0000313" key="1">
    <source>
        <dbReference type="EMBL" id="CAI6344162.1"/>
    </source>
</evidence>
<evidence type="ECO:0000313" key="2">
    <source>
        <dbReference type="Proteomes" id="UP001160148"/>
    </source>
</evidence>
<comment type="caution">
    <text evidence="1">The sequence shown here is derived from an EMBL/GenBank/DDBJ whole genome shotgun (WGS) entry which is preliminary data.</text>
</comment>
<dbReference type="Proteomes" id="UP001160148">
    <property type="component" value="Unassembled WGS sequence"/>
</dbReference>
<proteinExistence type="predicted"/>
<keyword evidence="2" id="KW-1185">Reference proteome</keyword>
<dbReference type="AlphaFoldDB" id="A0AAV0VMM6"/>
<gene>
    <name evidence="1" type="ORF">MEUPH1_LOCUS1334</name>
</gene>
<reference evidence="1 2" key="1">
    <citation type="submission" date="2023-01" db="EMBL/GenBank/DDBJ databases">
        <authorList>
            <person name="Whitehead M."/>
        </authorList>
    </citation>
    <scope>NUCLEOTIDE SEQUENCE [LARGE SCALE GENOMIC DNA]</scope>
</reference>
<protein>
    <submittedName>
        <fullName evidence="1">Uncharacterized protein</fullName>
    </submittedName>
</protein>
<organism evidence="1 2">
    <name type="scientific">Macrosiphum euphorbiae</name>
    <name type="common">potato aphid</name>
    <dbReference type="NCBI Taxonomy" id="13131"/>
    <lineage>
        <taxon>Eukaryota</taxon>
        <taxon>Metazoa</taxon>
        <taxon>Ecdysozoa</taxon>
        <taxon>Arthropoda</taxon>
        <taxon>Hexapoda</taxon>
        <taxon>Insecta</taxon>
        <taxon>Pterygota</taxon>
        <taxon>Neoptera</taxon>
        <taxon>Paraneoptera</taxon>
        <taxon>Hemiptera</taxon>
        <taxon>Sternorrhyncha</taxon>
        <taxon>Aphidomorpha</taxon>
        <taxon>Aphidoidea</taxon>
        <taxon>Aphididae</taxon>
        <taxon>Macrosiphini</taxon>
        <taxon>Macrosiphum</taxon>
    </lineage>
</organism>
<accession>A0AAV0VMM6</accession>
<sequence>MTICCTERHSAVLLRALDSYNMTQLDSDLSTPQGAYMFGYHGIETIRDALLHGTVTMYALPPLCPSQLAVNRNQTPVNREW</sequence>
<name>A0AAV0VMM6_9HEMI</name>